<keyword evidence="4 6" id="KW-0472">Membrane</keyword>
<feature type="transmembrane region" description="Helical" evidence="6">
    <location>
        <begin position="347"/>
        <end position="367"/>
    </location>
</feature>
<feature type="transmembrane region" description="Helical" evidence="6">
    <location>
        <begin position="313"/>
        <end position="335"/>
    </location>
</feature>
<feature type="transmembrane region" description="Helical" evidence="6">
    <location>
        <begin position="379"/>
        <end position="397"/>
    </location>
</feature>
<name>A0AAI8VBF3_9PEZI</name>
<feature type="compositionally biased region" description="Basic and acidic residues" evidence="5">
    <location>
        <begin position="9"/>
        <end position="19"/>
    </location>
</feature>
<dbReference type="GO" id="GO:0005886">
    <property type="term" value="C:plasma membrane"/>
    <property type="evidence" value="ECO:0007669"/>
    <property type="project" value="TreeGrafter"/>
</dbReference>
<dbReference type="PRINTS" id="PR01036">
    <property type="entry name" value="TCRTETB"/>
</dbReference>
<evidence type="ECO:0000256" key="2">
    <source>
        <dbReference type="ARBA" id="ARBA00022692"/>
    </source>
</evidence>
<dbReference type="InterPro" id="IPR036259">
    <property type="entry name" value="MFS_trans_sf"/>
</dbReference>
<dbReference type="InterPro" id="IPR005829">
    <property type="entry name" value="Sugar_transporter_CS"/>
</dbReference>
<feature type="transmembrane region" description="Helical" evidence="6">
    <location>
        <begin position="113"/>
        <end position="134"/>
    </location>
</feature>
<evidence type="ECO:0000256" key="4">
    <source>
        <dbReference type="ARBA" id="ARBA00023136"/>
    </source>
</evidence>
<feature type="transmembrane region" description="Helical" evidence="6">
    <location>
        <begin position="409"/>
        <end position="431"/>
    </location>
</feature>
<feature type="transmembrane region" description="Helical" evidence="6">
    <location>
        <begin position="44"/>
        <end position="70"/>
    </location>
</feature>
<dbReference type="Pfam" id="PF07690">
    <property type="entry name" value="MFS_1"/>
    <property type="match status" value="1"/>
</dbReference>
<evidence type="ECO:0000259" key="7">
    <source>
        <dbReference type="PROSITE" id="PS50850"/>
    </source>
</evidence>
<keyword evidence="3 6" id="KW-1133">Transmembrane helix</keyword>
<feature type="transmembrane region" description="Helical" evidence="6">
    <location>
        <begin position="239"/>
        <end position="257"/>
    </location>
</feature>
<feature type="transmembrane region" description="Helical" evidence="6">
    <location>
        <begin position="452"/>
        <end position="470"/>
    </location>
</feature>
<evidence type="ECO:0000313" key="8">
    <source>
        <dbReference type="EMBL" id="CAJ2501894.1"/>
    </source>
</evidence>
<comment type="caution">
    <text evidence="8">The sequence shown here is derived from an EMBL/GenBank/DDBJ whole genome shotgun (WGS) entry which is preliminary data.</text>
</comment>
<reference evidence="8" key="1">
    <citation type="submission" date="2023-10" db="EMBL/GenBank/DDBJ databases">
        <authorList>
            <person name="Hackl T."/>
        </authorList>
    </citation>
    <scope>NUCLEOTIDE SEQUENCE</scope>
</reference>
<dbReference type="AlphaFoldDB" id="A0AAI8VBF3"/>
<evidence type="ECO:0000256" key="6">
    <source>
        <dbReference type="SAM" id="Phobius"/>
    </source>
</evidence>
<proteinExistence type="predicted"/>
<feature type="transmembrane region" description="Helical" evidence="6">
    <location>
        <begin position="140"/>
        <end position="158"/>
    </location>
</feature>
<feature type="transmembrane region" description="Helical" evidence="6">
    <location>
        <begin position="200"/>
        <end position="218"/>
    </location>
</feature>
<keyword evidence="9" id="KW-1185">Reference proteome</keyword>
<feature type="transmembrane region" description="Helical" evidence="6">
    <location>
        <begin position="512"/>
        <end position="532"/>
    </location>
</feature>
<feature type="domain" description="Major facilitator superfamily (MFS) profile" evidence="7">
    <location>
        <begin position="47"/>
        <end position="535"/>
    </location>
</feature>
<feature type="transmembrane region" description="Helical" evidence="6">
    <location>
        <begin position="82"/>
        <end position="101"/>
    </location>
</feature>
<dbReference type="GO" id="GO:0022857">
    <property type="term" value="F:transmembrane transporter activity"/>
    <property type="evidence" value="ECO:0007669"/>
    <property type="project" value="InterPro"/>
</dbReference>
<dbReference type="Proteomes" id="UP001295740">
    <property type="component" value="Unassembled WGS sequence"/>
</dbReference>
<dbReference type="PROSITE" id="PS50850">
    <property type="entry name" value="MFS"/>
    <property type="match status" value="1"/>
</dbReference>
<accession>A0AAI8VBF3</accession>
<dbReference type="PANTHER" id="PTHR23501:SF43">
    <property type="entry name" value="MULTIDRUG TRANSPORTER, PUTATIVE (AFU_ORTHOLOGUE AFUA_6G03040)-RELATED"/>
    <property type="match status" value="1"/>
</dbReference>
<evidence type="ECO:0000256" key="3">
    <source>
        <dbReference type="ARBA" id="ARBA00022989"/>
    </source>
</evidence>
<evidence type="ECO:0000313" key="9">
    <source>
        <dbReference type="Proteomes" id="UP001295740"/>
    </source>
</evidence>
<keyword evidence="2 6" id="KW-0812">Transmembrane</keyword>
<organism evidence="8 9">
    <name type="scientific">Anthostomella pinea</name>
    <dbReference type="NCBI Taxonomy" id="933095"/>
    <lineage>
        <taxon>Eukaryota</taxon>
        <taxon>Fungi</taxon>
        <taxon>Dikarya</taxon>
        <taxon>Ascomycota</taxon>
        <taxon>Pezizomycotina</taxon>
        <taxon>Sordariomycetes</taxon>
        <taxon>Xylariomycetidae</taxon>
        <taxon>Xylariales</taxon>
        <taxon>Xylariaceae</taxon>
        <taxon>Anthostomella</taxon>
    </lineage>
</organism>
<dbReference type="PROSITE" id="PS00216">
    <property type="entry name" value="SUGAR_TRANSPORT_1"/>
    <property type="match status" value="1"/>
</dbReference>
<feature type="transmembrane region" description="Helical" evidence="6">
    <location>
        <begin position="170"/>
        <end position="188"/>
    </location>
</feature>
<protein>
    <submittedName>
        <fullName evidence="8">Uu.00g047470.m01.CDS01</fullName>
    </submittedName>
</protein>
<dbReference type="Gene3D" id="1.20.1250.20">
    <property type="entry name" value="MFS general substrate transporter like domains"/>
    <property type="match status" value="1"/>
</dbReference>
<gene>
    <name evidence="8" type="ORF">KHLLAP_LOCUS2362</name>
</gene>
<dbReference type="EMBL" id="CAUWAG010000003">
    <property type="protein sequence ID" value="CAJ2501894.1"/>
    <property type="molecule type" value="Genomic_DNA"/>
</dbReference>
<evidence type="ECO:0000256" key="1">
    <source>
        <dbReference type="ARBA" id="ARBA00004141"/>
    </source>
</evidence>
<comment type="subcellular location">
    <subcellularLocation>
        <location evidence="1">Membrane</location>
        <topology evidence="1">Multi-pass membrane protein</topology>
    </subcellularLocation>
</comment>
<dbReference type="Gene3D" id="1.20.1720.10">
    <property type="entry name" value="Multidrug resistance protein D"/>
    <property type="match status" value="1"/>
</dbReference>
<dbReference type="InterPro" id="IPR011701">
    <property type="entry name" value="MFS"/>
</dbReference>
<evidence type="ECO:0000256" key="5">
    <source>
        <dbReference type="SAM" id="MobiDB-lite"/>
    </source>
</evidence>
<feature type="transmembrane region" description="Helical" evidence="6">
    <location>
        <begin position="269"/>
        <end position="292"/>
    </location>
</feature>
<dbReference type="InterPro" id="IPR020846">
    <property type="entry name" value="MFS_dom"/>
</dbReference>
<sequence>MTETSAKMLDAETKEEEQRATPLFSNPAAAANPPDRAELPPLRLALLSFGLSVGLFLSFLDTSIVATSLYTIGVEFDDLETVNWVALAYTLSYLGCAVFLARMSDVIGRRGAFLVSYIIFIAFSIACGFAESLGQLIACRALQGIGGSGLYSISMVIFPEVSPPRLQQLLGGVIGMIIAMSSVLGPILGGVFTHYATWRWIFWINAPIGAVSIALFYFTWPKPQYLPDQERRGWRELDYLGSVLLIASAVSVVFAFQSAAGNQEHWTQAIFLAPLIVGLFGSVSLLVWSMFVERHWGDTMAAAIPIRLLHNRAYASAVLNTMFLGFPYLLTVYAFPLRLQVVNGKGALMAGVMLLPMLGSSAVGSFLAGMVNGKKDRNFETLIVGTCLMVSGCGLMSTLSDSFDLEAKALGFLVFVGLGFGMTISTATMLTSLHSSIRDHAPAQGIVAQVRVLGGSIGIAASSAILGVTLRKQFGETVSPEELSSLKGSGSGLTPNQAALVRQAYSDAFNEEMRVCAVVAAVAVLFTFGIFSRKRVTPDEHRQQQIRDEVQRRRNAAVVDRPRSFEMQVL</sequence>
<dbReference type="SUPFAM" id="SSF103473">
    <property type="entry name" value="MFS general substrate transporter"/>
    <property type="match status" value="1"/>
</dbReference>
<feature type="region of interest" description="Disordered" evidence="5">
    <location>
        <begin position="1"/>
        <end position="33"/>
    </location>
</feature>
<dbReference type="PANTHER" id="PTHR23501">
    <property type="entry name" value="MAJOR FACILITATOR SUPERFAMILY"/>
    <property type="match status" value="1"/>
</dbReference>